<dbReference type="AlphaFoldDB" id="A0A6J6UJF3"/>
<proteinExistence type="predicted"/>
<dbReference type="EMBL" id="CAEZYQ010000021">
    <property type="protein sequence ID" value="CAB4758569.1"/>
    <property type="molecule type" value="Genomic_DNA"/>
</dbReference>
<reference evidence="1" key="1">
    <citation type="submission" date="2020-05" db="EMBL/GenBank/DDBJ databases">
        <authorList>
            <person name="Chiriac C."/>
            <person name="Salcher M."/>
            <person name="Ghai R."/>
            <person name="Kavagutti S V."/>
        </authorList>
    </citation>
    <scope>NUCLEOTIDE SEQUENCE</scope>
</reference>
<protein>
    <submittedName>
        <fullName evidence="1">Unannotated protein</fullName>
    </submittedName>
</protein>
<gene>
    <name evidence="1" type="ORF">UFOPK2761_02476</name>
</gene>
<name>A0A6J6UJF3_9ZZZZ</name>
<accession>A0A6J6UJF3</accession>
<organism evidence="1">
    <name type="scientific">freshwater metagenome</name>
    <dbReference type="NCBI Taxonomy" id="449393"/>
    <lineage>
        <taxon>unclassified sequences</taxon>
        <taxon>metagenomes</taxon>
        <taxon>ecological metagenomes</taxon>
    </lineage>
</organism>
<sequence>MLPTLTAPNSDEPEIGPVDFAVSRGDDHAALSPAQNLLALDEWLFSPTGWHALGAASNGRLPITVPSLHQGLALIGKGRVTAIFGRLRAGAGVIDLDTKNANMGEYLAPEIADWLRRRGCWVLERPSGGAPGRSHIFFARADFRYASAEHRSGVALEISKYLDALAADVNIDRTELDLRDSVRPLSSPHRWGTVTRPRGDLRDALRNLKKILPDAPALQPLRSPKKRAAAGGVWSGAVTPLELQRYKREIAPQWRRYLATGNTSALGSYKPTRGDRSLPELGLTRELVWAVGDPKIAWSLIRESHPTAMQKAKHQRPDWWLKYVWNRCVEDARAFSPTAESSPRPHTAPGVAAAVQAARVRLEDLMWTQSARSRASLLLVGHHLLDRMLTAGSLRVPCPERDLVKSTGLGDRKTIRAALRLLDGSVGSLHTDCFSPLKPDSTSFEFEVAPSEDCSEIPPLSFHPPHAPRGLWATLPRAAHGLWRTLLSSEGPLSPSDLVVKAGLVETRAAAPTRSHLAAVKKAATALAHAGLARVDEEGRWFAATGPRSIRVEERAAQAYAVLDARVEAERVAYRESMSSSWSLDRARALKAQKEMEAAWWAGLSDSERAARRDQWRNAFDELSITEQATRKARLAAARANAGVEELEHYRSWLESLTPDEFARRSNDRKARFKMLSQSERGLAVASWARHRAVFGLPSATTTPIDGRSVLPNGPDERDRIFLERQLSLPLSGEGTDRAVS</sequence>
<evidence type="ECO:0000313" key="1">
    <source>
        <dbReference type="EMBL" id="CAB4758569.1"/>
    </source>
</evidence>